<feature type="region of interest" description="Disordered" evidence="1">
    <location>
        <begin position="304"/>
        <end position="353"/>
    </location>
</feature>
<feature type="transmembrane region" description="Helical" evidence="2">
    <location>
        <begin position="80"/>
        <end position="98"/>
    </location>
</feature>
<keyword evidence="2" id="KW-1133">Transmembrane helix</keyword>
<feature type="transmembrane region" description="Helical" evidence="2">
    <location>
        <begin position="56"/>
        <end position="73"/>
    </location>
</feature>
<dbReference type="EMBL" id="LNIX01000003">
    <property type="protein sequence ID" value="OXA56765.1"/>
    <property type="molecule type" value="Genomic_DNA"/>
</dbReference>
<feature type="compositionally biased region" description="Basic and acidic residues" evidence="1">
    <location>
        <begin position="338"/>
        <end position="353"/>
    </location>
</feature>
<evidence type="ECO:0000313" key="4">
    <source>
        <dbReference type="Proteomes" id="UP000198287"/>
    </source>
</evidence>
<comment type="caution">
    <text evidence="3">The sequence shown here is derived from an EMBL/GenBank/DDBJ whole genome shotgun (WGS) entry which is preliminary data.</text>
</comment>
<accession>A0A226EGL9</accession>
<evidence type="ECO:0000256" key="1">
    <source>
        <dbReference type="SAM" id="MobiDB-lite"/>
    </source>
</evidence>
<reference evidence="3 4" key="1">
    <citation type="submission" date="2015-12" db="EMBL/GenBank/DDBJ databases">
        <title>The genome of Folsomia candida.</title>
        <authorList>
            <person name="Faddeeva A."/>
            <person name="Derks M.F."/>
            <person name="Anvar Y."/>
            <person name="Smit S."/>
            <person name="Van Straalen N."/>
            <person name="Roelofs D."/>
        </authorList>
    </citation>
    <scope>NUCLEOTIDE SEQUENCE [LARGE SCALE GENOMIC DNA]</scope>
    <source>
        <strain evidence="3 4">VU population</strain>
        <tissue evidence="3">Whole body</tissue>
    </source>
</reference>
<keyword evidence="2" id="KW-0472">Membrane</keyword>
<name>A0A226EGL9_FOLCA</name>
<dbReference type="AlphaFoldDB" id="A0A226EGL9"/>
<keyword evidence="4" id="KW-1185">Reference proteome</keyword>
<gene>
    <name evidence="3" type="ORF">Fcan01_07038</name>
</gene>
<protein>
    <submittedName>
        <fullName evidence="3">Uncharacterized protein</fullName>
    </submittedName>
</protein>
<feature type="compositionally biased region" description="Polar residues" evidence="1">
    <location>
        <begin position="305"/>
        <end position="314"/>
    </location>
</feature>
<evidence type="ECO:0000313" key="3">
    <source>
        <dbReference type="EMBL" id="OXA56765.1"/>
    </source>
</evidence>
<sequence length="353" mass="39361">MKTICGVSMRGAAYFGTSVHICIGMIFFVMFLDQLVHQIYYKNFNLDGLKVDKESIIYFGLFLPLGILIFKAIDKENKTLLKWTSAIFLMLQLFGMIIKVKFGHMTAPNLMLPTRGGPSSNVVDNFKILSLEIAATVAYLVTLYLYARQLECFPGRIYGGQSGGIPLYSTNSNFFTEHHRTSHRRHGGRSTMSTTPFSYNFEPPPPYSSVNNLTSLTTVEGATHSSQQPCSSRSVFHNIGRIGNIAFKKNSHSHAHRNISHLHHYHHQNASVNNNNSSTPVVSPPQPNVPVVIVVNPTNDLNRTDLFTSVPSESDSSRAPLLENSAMRQNDLSSTSDRQSRHDDSLLNVKDVD</sequence>
<feature type="compositionally biased region" description="Polar residues" evidence="1">
    <location>
        <begin position="326"/>
        <end position="337"/>
    </location>
</feature>
<feature type="transmembrane region" description="Helical" evidence="2">
    <location>
        <begin position="12"/>
        <end position="36"/>
    </location>
</feature>
<proteinExistence type="predicted"/>
<evidence type="ECO:0000256" key="2">
    <source>
        <dbReference type="SAM" id="Phobius"/>
    </source>
</evidence>
<organism evidence="3 4">
    <name type="scientific">Folsomia candida</name>
    <name type="common">Springtail</name>
    <dbReference type="NCBI Taxonomy" id="158441"/>
    <lineage>
        <taxon>Eukaryota</taxon>
        <taxon>Metazoa</taxon>
        <taxon>Ecdysozoa</taxon>
        <taxon>Arthropoda</taxon>
        <taxon>Hexapoda</taxon>
        <taxon>Collembola</taxon>
        <taxon>Entomobryomorpha</taxon>
        <taxon>Isotomoidea</taxon>
        <taxon>Isotomidae</taxon>
        <taxon>Proisotominae</taxon>
        <taxon>Folsomia</taxon>
    </lineage>
</organism>
<feature type="transmembrane region" description="Helical" evidence="2">
    <location>
        <begin position="128"/>
        <end position="147"/>
    </location>
</feature>
<dbReference type="Proteomes" id="UP000198287">
    <property type="component" value="Unassembled WGS sequence"/>
</dbReference>
<keyword evidence="2" id="KW-0812">Transmembrane</keyword>